<dbReference type="EMBL" id="JANPWB010000004">
    <property type="protein sequence ID" value="KAJ1190922.1"/>
    <property type="molecule type" value="Genomic_DNA"/>
</dbReference>
<sequence>MLPMVTGSCPSVSVLPRYGGLSRLCCDGPFMWVTDQSGRSCQEGGDIFPVGNHLEPRVPFLARAAAGLRRLRVRRRHGHCVPLEECVAALVRASCGSGRLLRRLPEANCAPA</sequence>
<evidence type="ECO:0000313" key="1">
    <source>
        <dbReference type="EMBL" id="KAJ1190922.1"/>
    </source>
</evidence>
<dbReference type="AlphaFoldDB" id="A0AAV7UTH2"/>
<evidence type="ECO:0000313" key="2">
    <source>
        <dbReference type="Proteomes" id="UP001066276"/>
    </source>
</evidence>
<protein>
    <submittedName>
        <fullName evidence="1">Uncharacterized protein</fullName>
    </submittedName>
</protein>
<gene>
    <name evidence="1" type="ORF">NDU88_000241</name>
</gene>
<keyword evidence="2" id="KW-1185">Reference proteome</keyword>
<name>A0AAV7UTH2_PLEWA</name>
<accession>A0AAV7UTH2</accession>
<comment type="caution">
    <text evidence="1">The sequence shown here is derived from an EMBL/GenBank/DDBJ whole genome shotgun (WGS) entry which is preliminary data.</text>
</comment>
<dbReference type="Proteomes" id="UP001066276">
    <property type="component" value="Chromosome 2_2"/>
</dbReference>
<proteinExistence type="predicted"/>
<reference evidence="1" key="1">
    <citation type="journal article" date="2022" name="bioRxiv">
        <title>Sequencing and chromosome-scale assembly of the giantPleurodeles waltlgenome.</title>
        <authorList>
            <person name="Brown T."/>
            <person name="Elewa A."/>
            <person name="Iarovenko S."/>
            <person name="Subramanian E."/>
            <person name="Araus A.J."/>
            <person name="Petzold A."/>
            <person name="Susuki M."/>
            <person name="Suzuki K.-i.T."/>
            <person name="Hayashi T."/>
            <person name="Toyoda A."/>
            <person name="Oliveira C."/>
            <person name="Osipova E."/>
            <person name="Leigh N.D."/>
            <person name="Simon A."/>
            <person name="Yun M.H."/>
        </authorList>
    </citation>
    <scope>NUCLEOTIDE SEQUENCE</scope>
    <source>
        <strain evidence="1">20211129_DDA</strain>
        <tissue evidence="1">Liver</tissue>
    </source>
</reference>
<organism evidence="1 2">
    <name type="scientific">Pleurodeles waltl</name>
    <name type="common">Iberian ribbed newt</name>
    <dbReference type="NCBI Taxonomy" id="8319"/>
    <lineage>
        <taxon>Eukaryota</taxon>
        <taxon>Metazoa</taxon>
        <taxon>Chordata</taxon>
        <taxon>Craniata</taxon>
        <taxon>Vertebrata</taxon>
        <taxon>Euteleostomi</taxon>
        <taxon>Amphibia</taxon>
        <taxon>Batrachia</taxon>
        <taxon>Caudata</taxon>
        <taxon>Salamandroidea</taxon>
        <taxon>Salamandridae</taxon>
        <taxon>Pleurodelinae</taxon>
        <taxon>Pleurodeles</taxon>
    </lineage>
</organism>